<keyword evidence="2" id="KW-0812">Transmembrane</keyword>
<dbReference type="PANTHER" id="PTHR33604:SF3">
    <property type="entry name" value="OSJNBA0004B13.7 PROTEIN"/>
    <property type="match status" value="1"/>
</dbReference>
<keyword evidence="2" id="KW-1133">Transmembrane helix</keyword>
<organism evidence="3 4">
    <name type="scientific">Owenia fusiformis</name>
    <name type="common">Polychaete worm</name>
    <dbReference type="NCBI Taxonomy" id="6347"/>
    <lineage>
        <taxon>Eukaryota</taxon>
        <taxon>Metazoa</taxon>
        <taxon>Spiralia</taxon>
        <taxon>Lophotrochozoa</taxon>
        <taxon>Annelida</taxon>
        <taxon>Polychaeta</taxon>
        <taxon>Sedentaria</taxon>
        <taxon>Canalipalpata</taxon>
        <taxon>Sabellida</taxon>
        <taxon>Oweniida</taxon>
        <taxon>Oweniidae</taxon>
        <taxon>Owenia</taxon>
    </lineage>
</organism>
<reference evidence="3" key="1">
    <citation type="submission" date="2022-03" db="EMBL/GenBank/DDBJ databases">
        <authorList>
            <person name="Martin C."/>
        </authorList>
    </citation>
    <scope>NUCLEOTIDE SEQUENCE</scope>
</reference>
<keyword evidence="4" id="KW-1185">Reference proteome</keyword>
<name>A0A8S4NKK1_OWEFU</name>
<evidence type="ECO:0000256" key="1">
    <source>
        <dbReference type="SAM" id="MobiDB-lite"/>
    </source>
</evidence>
<dbReference type="SUPFAM" id="SSF53448">
    <property type="entry name" value="Nucleotide-diphospho-sugar transferases"/>
    <property type="match status" value="1"/>
</dbReference>
<evidence type="ECO:0000313" key="4">
    <source>
        <dbReference type="Proteomes" id="UP000749559"/>
    </source>
</evidence>
<gene>
    <name evidence="3" type="ORF">OFUS_LOCUS8615</name>
</gene>
<accession>A0A8S4NKK1</accession>
<keyword evidence="2" id="KW-0472">Membrane</keyword>
<dbReference type="OrthoDB" id="2020070at2759"/>
<dbReference type="InterPro" id="IPR029044">
    <property type="entry name" value="Nucleotide-diphossugar_trans"/>
</dbReference>
<evidence type="ECO:0000313" key="3">
    <source>
        <dbReference type="EMBL" id="CAH1782136.1"/>
    </source>
</evidence>
<evidence type="ECO:0000256" key="2">
    <source>
        <dbReference type="SAM" id="Phobius"/>
    </source>
</evidence>
<dbReference type="EMBL" id="CAIIXF020000004">
    <property type="protein sequence ID" value="CAH1782136.1"/>
    <property type="molecule type" value="Genomic_DNA"/>
</dbReference>
<dbReference type="AlphaFoldDB" id="A0A8S4NKK1"/>
<sequence>MENVLCSVRLRILKVCFATLIIFEFIFLLNFPVAKDTLLRLGNIKALRKSEMPSTDSKISRNDRSNTKKDTNVDRTISADLKRASDIYRNNTNTNKATVMDRTVSGDLTEASHVYKNATTLWSKHSECTGDVTLAPVDLRIILLTQKRTKSLKACLDHINNAEYHGEKVVLDIWIDREKNTEALNKEHFEMVKKFTFKSHIIKCVHIQDKHVGIYGQWIDTWNIGPNNKEIGVILEDDVDVSPYFYKWLKSVHLKYQHREDVSGVGLSTTYPDPVADRDSCWGRMNATGQRRNKCNKVRVPLKNNTVYMYKIPTTWGFSPKLSSWKKFQTWYHDIRRSNKTFRPIIDAKIIHNTWYN</sequence>
<proteinExistence type="predicted"/>
<feature type="compositionally biased region" description="Basic and acidic residues" evidence="1">
    <location>
        <begin position="58"/>
        <end position="71"/>
    </location>
</feature>
<feature type="region of interest" description="Disordered" evidence="1">
    <location>
        <begin position="52"/>
        <end position="71"/>
    </location>
</feature>
<dbReference type="Gene3D" id="3.90.550.10">
    <property type="entry name" value="Spore Coat Polysaccharide Biosynthesis Protein SpsA, Chain A"/>
    <property type="match status" value="1"/>
</dbReference>
<comment type="caution">
    <text evidence="3">The sequence shown here is derived from an EMBL/GenBank/DDBJ whole genome shotgun (WGS) entry which is preliminary data.</text>
</comment>
<dbReference type="PANTHER" id="PTHR33604">
    <property type="entry name" value="OSJNBA0004B13.7 PROTEIN"/>
    <property type="match status" value="1"/>
</dbReference>
<dbReference type="Proteomes" id="UP000749559">
    <property type="component" value="Unassembled WGS sequence"/>
</dbReference>
<feature type="transmembrane region" description="Helical" evidence="2">
    <location>
        <begin position="12"/>
        <end position="31"/>
    </location>
</feature>
<protein>
    <submittedName>
        <fullName evidence="3">Uncharacterized protein</fullName>
    </submittedName>
</protein>